<proteinExistence type="predicted"/>
<evidence type="ECO:0000313" key="3">
    <source>
        <dbReference type="EMBL" id="KAK9683489.1"/>
    </source>
</evidence>
<keyword evidence="4" id="KW-1185">Reference proteome</keyword>
<feature type="region of interest" description="Disordered" evidence="1">
    <location>
        <begin position="167"/>
        <end position="188"/>
    </location>
</feature>
<dbReference type="EMBL" id="JBDFQZ010000010">
    <property type="protein sequence ID" value="KAK9683489.1"/>
    <property type="molecule type" value="Genomic_DNA"/>
</dbReference>
<evidence type="ECO:0000256" key="1">
    <source>
        <dbReference type="SAM" id="MobiDB-lite"/>
    </source>
</evidence>
<organism evidence="3 4">
    <name type="scientific">Saponaria officinalis</name>
    <name type="common">Common soapwort</name>
    <name type="synonym">Lychnis saponaria</name>
    <dbReference type="NCBI Taxonomy" id="3572"/>
    <lineage>
        <taxon>Eukaryota</taxon>
        <taxon>Viridiplantae</taxon>
        <taxon>Streptophyta</taxon>
        <taxon>Embryophyta</taxon>
        <taxon>Tracheophyta</taxon>
        <taxon>Spermatophyta</taxon>
        <taxon>Magnoliopsida</taxon>
        <taxon>eudicotyledons</taxon>
        <taxon>Gunneridae</taxon>
        <taxon>Pentapetalae</taxon>
        <taxon>Caryophyllales</taxon>
        <taxon>Caryophyllaceae</taxon>
        <taxon>Caryophylleae</taxon>
        <taxon>Saponaria</taxon>
    </lineage>
</organism>
<sequence>MAKFNLSMSFLFFIMFLSLNFDISCANCWCGMGTCRNLTAFPYYQCLCLPGWSQFFGNKSAAQANVPCVFPRCTYNDTCENSDEKEQQLHRLRPQDYGDDQGDSICSADNSICGEGSCKSSKSQFAETSPYTCICREGTSNLMGNSSLPCFSSCTFGDNCSSLHGNSNDNRNGNDTSPGPSGNSEKGQAANTPVLNIVLLLPFILFLAL</sequence>
<evidence type="ECO:0000313" key="4">
    <source>
        <dbReference type="Proteomes" id="UP001443914"/>
    </source>
</evidence>
<protein>
    <submittedName>
        <fullName evidence="3">Uncharacterized protein</fullName>
    </submittedName>
</protein>
<name>A0AAW1I4M0_SAPOF</name>
<dbReference type="PANTHER" id="PTHR33881">
    <property type="entry name" value="NEUROGENIC LOCUS NOTCH-LIKE PROTEIN"/>
    <property type="match status" value="1"/>
</dbReference>
<accession>A0AAW1I4M0</accession>
<dbReference type="PANTHER" id="PTHR33881:SF17">
    <property type="entry name" value="EGF-LIKE DOMAIN-CONTAINING PROTEIN"/>
    <property type="match status" value="1"/>
</dbReference>
<keyword evidence="2" id="KW-0732">Signal</keyword>
<comment type="caution">
    <text evidence="3">The sequence shown here is derived from an EMBL/GenBank/DDBJ whole genome shotgun (WGS) entry which is preliminary data.</text>
</comment>
<reference evidence="3" key="1">
    <citation type="submission" date="2024-03" db="EMBL/GenBank/DDBJ databases">
        <title>WGS assembly of Saponaria officinalis var. Norfolk2.</title>
        <authorList>
            <person name="Jenkins J."/>
            <person name="Shu S."/>
            <person name="Grimwood J."/>
            <person name="Barry K."/>
            <person name="Goodstein D."/>
            <person name="Schmutz J."/>
            <person name="Leebens-Mack J."/>
            <person name="Osbourn A."/>
        </authorList>
    </citation>
    <scope>NUCLEOTIDE SEQUENCE [LARGE SCALE GENOMIC DNA]</scope>
    <source>
        <strain evidence="3">JIC</strain>
    </source>
</reference>
<gene>
    <name evidence="3" type="ORF">RND81_10G144700</name>
</gene>
<evidence type="ECO:0000256" key="2">
    <source>
        <dbReference type="SAM" id="SignalP"/>
    </source>
</evidence>
<dbReference type="AlphaFoldDB" id="A0AAW1I4M0"/>
<dbReference type="Proteomes" id="UP001443914">
    <property type="component" value="Unassembled WGS sequence"/>
</dbReference>
<feature type="chain" id="PRO_5043688024" evidence="2">
    <location>
        <begin position="27"/>
        <end position="209"/>
    </location>
</feature>
<feature type="signal peptide" evidence="2">
    <location>
        <begin position="1"/>
        <end position="26"/>
    </location>
</feature>